<evidence type="ECO:0000256" key="3">
    <source>
        <dbReference type="ARBA" id="ARBA00022475"/>
    </source>
</evidence>
<dbReference type="GO" id="GO:0140911">
    <property type="term" value="F:pore-forming activity"/>
    <property type="evidence" value="ECO:0007669"/>
    <property type="project" value="InterPro"/>
</dbReference>
<dbReference type="KEGG" id="rgu:A4W93_18945"/>
<dbReference type="STRING" id="946333.A4W93_18945"/>
<keyword evidence="4" id="KW-0812">Transmembrane</keyword>
<dbReference type="Pfam" id="PF03006">
    <property type="entry name" value="HlyIII"/>
    <property type="match status" value="1"/>
</dbReference>
<dbReference type="InterPro" id="IPR004254">
    <property type="entry name" value="AdipoR/HlyIII-related"/>
</dbReference>
<dbReference type="InterPro" id="IPR005744">
    <property type="entry name" value="Hy-lIII"/>
</dbReference>
<dbReference type="AlphaFoldDB" id="A0A1W6LC22"/>
<gene>
    <name evidence="7" type="ORF">A4W93_18945</name>
</gene>
<dbReference type="RefSeq" id="WP_085752098.1">
    <property type="nucleotide sequence ID" value="NZ_BSPR01000009.1"/>
</dbReference>
<evidence type="ECO:0000256" key="6">
    <source>
        <dbReference type="ARBA" id="ARBA00023136"/>
    </source>
</evidence>
<evidence type="ECO:0000256" key="1">
    <source>
        <dbReference type="ARBA" id="ARBA00004651"/>
    </source>
</evidence>
<keyword evidence="8" id="KW-1185">Reference proteome</keyword>
<proteinExistence type="inferred from homology"/>
<dbReference type="GO" id="GO:0005886">
    <property type="term" value="C:plasma membrane"/>
    <property type="evidence" value="ECO:0007669"/>
    <property type="project" value="UniProtKB-SubCell"/>
</dbReference>
<dbReference type="Proteomes" id="UP000193427">
    <property type="component" value="Chromosome"/>
</dbReference>
<evidence type="ECO:0000313" key="8">
    <source>
        <dbReference type="Proteomes" id="UP000193427"/>
    </source>
</evidence>
<reference evidence="7 8" key="1">
    <citation type="submission" date="2016-04" db="EMBL/GenBank/DDBJ databases">
        <title>Complete genome sequence of natural rubber-degrading, novel Gram-negative bacterium, Rhizobacter gummiphilus strain NS21.</title>
        <authorList>
            <person name="Tabata M."/>
            <person name="Kasai D."/>
            <person name="Fukuda M."/>
        </authorList>
    </citation>
    <scope>NUCLEOTIDE SEQUENCE [LARGE SCALE GENOMIC DNA]</scope>
    <source>
        <strain evidence="7 8">NS21</strain>
    </source>
</reference>
<dbReference type="EMBL" id="CP015118">
    <property type="protein sequence ID" value="ARN21804.1"/>
    <property type="molecule type" value="Genomic_DNA"/>
</dbReference>
<organism evidence="7 8">
    <name type="scientific">Piscinibacter gummiphilus</name>
    <dbReference type="NCBI Taxonomy" id="946333"/>
    <lineage>
        <taxon>Bacteria</taxon>
        <taxon>Pseudomonadati</taxon>
        <taxon>Pseudomonadota</taxon>
        <taxon>Betaproteobacteria</taxon>
        <taxon>Burkholderiales</taxon>
        <taxon>Sphaerotilaceae</taxon>
        <taxon>Piscinibacter</taxon>
    </lineage>
</organism>
<protein>
    <submittedName>
        <fullName evidence="7">Hemolysin III</fullName>
    </submittedName>
</protein>
<keyword evidence="5" id="KW-1133">Transmembrane helix</keyword>
<keyword evidence="6" id="KW-0472">Membrane</keyword>
<sequence>MYHGERFNSFTHLAGLLAAVVGSVVLIVQAARAGDAWQVVSFSIFAASMVLLYGASTLYHSVRGAAKRVLVKFDHCAIYLLIAGTYTPFTLVTLRGPWGWSLFGVVWGLALIGIVKELALGRERVPSVPLYVAMGWLGAIAAVPLYEQLPGAALYWLVAGGVFYTAGILFYANDERWRHAHGIWHLFVLAGTVCHYVTVLYFVG</sequence>
<comment type="similarity">
    <text evidence="2">Belongs to the UPF0073 (Hly-III) family.</text>
</comment>
<evidence type="ECO:0000313" key="7">
    <source>
        <dbReference type="EMBL" id="ARN21804.1"/>
    </source>
</evidence>
<name>A0A1W6LC22_9BURK</name>
<dbReference type="PANTHER" id="PTHR20855">
    <property type="entry name" value="ADIPOR/PROGESTIN RECEPTOR-RELATED"/>
    <property type="match status" value="1"/>
</dbReference>
<comment type="subcellular location">
    <subcellularLocation>
        <location evidence="1">Cell membrane</location>
        <topology evidence="1">Multi-pass membrane protein</topology>
    </subcellularLocation>
</comment>
<dbReference type="OrthoDB" id="9813689at2"/>
<dbReference type="PANTHER" id="PTHR20855:SF3">
    <property type="entry name" value="LD03007P"/>
    <property type="match status" value="1"/>
</dbReference>
<dbReference type="NCBIfam" id="TIGR01065">
    <property type="entry name" value="hlyIII"/>
    <property type="match status" value="1"/>
</dbReference>
<keyword evidence="3" id="KW-1003">Cell membrane</keyword>
<evidence type="ECO:0000256" key="2">
    <source>
        <dbReference type="ARBA" id="ARBA00008488"/>
    </source>
</evidence>
<evidence type="ECO:0000256" key="5">
    <source>
        <dbReference type="ARBA" id="ARBA00022989"/>
    </source>
</evidence>
<accession>A0A1W6LC22</accession>
<evidence type="ECO:0000256" key="4">
    <source>
        <dbReference type="ARBA" id="ARBA00022692"/>
    </source>
</evidence>